<feature type="region of interest" description="Disordered" evidence="1">
    <location>
        <begin position="1"/>
        <end position="51"/>
    </location>
</feature>
<gene>
    <name evidence="2" type="ORF">DM01DRAFT_1376624</name>
</gene>
<evidence type="ECO:0000313" key="2">
    <source>
        <dbReference type="EMBL" id="ORX48815.1"/>
    </source>
</evidence>
<evidence type="ECO:0000313" key="3">
    <source>
        <dbReference type="Proteomes" id="UP000242146"/>
    </source>
</evidence>
<sequence length="51" mass="5634">MERNPFTYHQYPDTPKTPSSTSHTITQEAEVATCTSSENSQCSDYGTSSET</sequence>
<name>A0A1X2GB53_9FUNG</name>
<accession>A0A1X2GB53</accession>
<keyword evidence="3" id="KW-1185">Reference proteome</keyword>
<organism evidence="2 3">
    <name type="scientific">Hesseltinella vesiculosa</name>
    <dbReference type="NCBI Taxonomy" id="101127"/>
    <lineage>
        <taxon>Eukaryota</taxon>
        <taxon>Fungi</taxon>
        <taxon>Fungi incertae sedis</taxon>
        <taxon>Mucoromycota</taxon>
        <taxon>Mucoromycotina</taxon>
        <taxon>Mucoromycetes</taxon>
        <taxon>Mucorales</taxon>
        <taxon>Cunninghamellaceae</taxon>
        <taxon>Hesseltinella</taxon>
    </lineage>
</organism>
<dbReference type="EMBL" id="MCGT01000028">
    <property type="protein sequence ID" value="ORX48815.1"/>
    <property type="molecule type" value="Genomic_DNA"/>
</dbReference>
<proteinExistence type="predicted"/>
<reference evidence="2 3" key="1">
    <citation type="submission" date="2016-07" db="EMBL/GenBank/DDBJ databases">
        <title>Pervasive Adenine N6-methylation of Active Genes in Fungi.</title>
        <authorList>
            <consortium name="DOE Joint Genome Institute"/>
            <person name="Mondo S.J."/>
            <person name="Dannebaum R.O."/>
            <person name="Kuo R.C."/>
            <person name="Labutti K."/>
            <person name="Haridas S."/>
            <person name="Kuo A."/>
            <person name="Salamov A."/>
            <person name="Ahrendt S.R."/>
            <person name="Lipzen A."/>
            <person name="Sullivan W."/>
            <person name="Andreopoulos W.B."/>
            <person name="Clum A."/>
            <person name="Lindquist E."/>
            <person name="Daum C."/>
            <person name="Ramamoorthy G.K."/>
            <person name="Gryganskyi A."/>
            <person name="Culley D."/>
            <person name="Magnuson J.K."/>
            <person name="James T.Y."/>
            <person name="O'Malley M.A."/>
            <person name="Stajich J.E."/>
            <person name="Spatafora J.W."/>
            <person name="Visel A."/>
            <person name="Grigoriev I.V."/>
        </authorList>
    </citation>
    <scope>NUCLEOTIDE SEQUENCE [LARGE SCALE GENOMIC DNA]</scope>
    <source>
        <strain evidence="2 3">NRRL 3301</strain>
    </source>
</reference>
<protein>
    <submittedName>
        <fullName evidence="2">Uncharacterized protein</fullName>
    </submittedName>
</protein>
<dbReference type="Proteomes" id="UP000242146">
    <property type="component" value="Unassembled WGS sequence"/>
</dbReference>
<evidence type="ECO:0000256" key="1">
    <source>
        <dbReference type="SAM" id="MobiDB-lite"/>
    </source>
</evidence>
<dbReference type="AlphaFoldDB" id="A0A1X2GB53"/>
<comment type="caution">
    <text evidence="2">The sequence shown here is derived from an EMBL/GenBank/DDBJ whole genome shotgun (WGS) entry which is preliminary data.</text>
</comment>
<feature type="compositionally biased region" description="Polar residues" evidence="1">
    <location>
        <begin position="16"/>
        <end position="51"/>
    </location>
</feature>